<dbReference type="Pfam" id="PF03060">
    <property type="entry name" value="NMO"/>
    <property type="match status" value="1"/>
</dbReference>
<dbReference type="KEGG" id="cmv:CMUST_05370"/>
<reference evidence="10 11" key="1">
    <citation type="journal article" date="2015" name="Genome Announc.">
        <title>Complete Genome Sequence of the Type Strain Corynebacterium mustelae DSM 45274, Isolated from Various Tissues of a Male Ferret with Lethal Sepsis.</title>
        <authorList>
            <person name="Ruckert C."/>
            <person name="Eimer J."/>
            <person name="Winkler A."/>
            <person name="Tauch A."/>
        </authorList>
    </citation>
    <scope>NUCLEOTIDE SEQUENCE [LARGE SCALE GENOMIC DNA]</scope>
    <source>
        <strain evidence="10 11">DSM 45274</strain>
    </source>
</reference>
<sequence>MSTRVSAVLAELKLPIIVAPMAGGPTTPQLVAAAHAAGGLGFFAAGSDTPEKLMRDVRALQQRPHVSFGVNLFAPQDQIPSRNDVEILLQALRPVYATTDQSVPDAEQVMSTTDFTNGWDAKLEFLLNVGGKDSGLKAVSVSFGCFSDEEIAAIHNAGLEAWVSVTTAHEAGIAAERGADALIVQGYHAGGHRLCWDATVTPKEQCTYQLIADILPVVPNMPLVAAGGVRTPQQTTELLTQPQVAAVQCGSAFLLCDEAGTSDINREMLTQCVEENTGESVTTRAFSGRFARGLATAFTKSHPELPPTYPLVAKLLAGFRNDPQTAYCLVGSNPELLRSGTAAEIIAFLMRDFL</sequence>
<evidence type="ECO:0000256" key="3">
    <source>
        <dbReference type="ARBA" id="ARBA00022575"/>
    </source>
</evidence>
<organism evidence="10 11">
    <name type="scientific">Corynebacterium mustelae</name>
    <dbReference type="NCBI Taxonomy" id="571915"/>
    <lineage>
        <taxon>Bacteria</taxon>
        <taxon>Bacillati</taxon>
        <taxon>Actinomycetota</taxon>
        <taxon>Actinomycetes</taxon>
        <taxon>Mycobacteriales</taxon>
        <taxon>Corynebacteriaceae</taxon>
        <taxon>Corynebacterium</taxon>
    </lineage>
</organism>
<evidence type="ECO:0000313" key="11">
    <source>
        <dbReference type="Proteomes" id="UP000035199"/>
    </source>
</evidence>
<dbReference type="PANTHER" id="PTHR42747:SF3">
    <property type="entry name" value="NITRONATE MONOOXYGENASE-RELATED"/>
    <property type="match status" value="1"/>
</dbReference>
<keyword evidence="3" id="KW-0216">Detoxification</keyword>
<evidence type="ECO:0000256" key="7">
    <source>
        <dbReference type="ARBA" id="ARBA00023033"/>
    </source>
</evidence>
<dbReference type="STRING" id="571915.CMUST_05370"/>
<comment type="cofactor">
    <cofactor evidence="1">
        <name>FMN</name>
        <dbReference type="ChEBI" id="CHEBI:58210"/>
    </cofactor>
</comment>
<dbReference type="InterPro" id="IPR004136">
    <property type="entry name" value="NMO"/>
</dbReference>
<keyword evidence="10" id="KW-0223">Dioxygenase</keyword>
<comment type="similarity">
    <text evidence="2">Belongs to the nitronate monooxygenase family. NMO class I subfamily.</text>
</comment>
<proteinExistence type="inferred from homology"/>
<dbReference type="AlphaFoldDB" id="A0A0G3H2Q9"/>
<dbReference type="GO" id="GO:0009636">
    <property type="term" value="P:response to toxic substance"/>
    <property type="evidence" value="ECO:0007669"/>
    <property type="project" value="UniProtKB-KW"/>
</dbReference>
<dbReference type="SUPFAM" id="SSF51412">
    <property type="entry name" value="Inosine monophosphate dehydrogenase (IMPDH)"/>
    <property type="match status" value="1"/>
</dbReference>
<dbReference type="RefSeq" id="WP_047261633.1">
    <property type="nucleotide sequence ID" value="NZ_CP011542.1"/>
</dbReference>
<dbReference type="OrthoDB" id="9778912at2"/>
<keyword evidence="5" id="KW-0288">FMN</keyword>
<dbReference type="EMBL" id="CP011542">
    <property type="protein sequence ID" value="AKK05412.1"/>
    <property type="molecule type" value="Genomic_DNA"/>
</dbReference>
<reference evidence="11" key="2">
    <citation type="submission" date="2015-05" db="EMBL/GenBank/DDBJ databases">
        <title>Complete genome sequence of Corynebacterium mustelae DSM 45274, isolated from various tissues of a male ferret with lethal sepsis.</title>
        <authorList>
            <person name="Ruckert C."/>
            <person name="Albersmeier A."/>
            <person name="Winkler A."/>
            <person name="Tauch A."/>
        </authorList>
    </citation>
    <scope>NUCLEOTIDE SEQUENCE [LARGE SCALE GENOMIC DNA]</scope>
    <source>
        <strain evidence="11">DSM 45274</strain>
    </source>
</reference>
<dbReference type="Proteomes" id="UP000035199">
    <property type="component" value="Chromosome"/>
</dbReference>
<evidence type="ECO:0000256" key="1">
    <source>
        <dbReference type="ARBA" id="ARBA00001917"/>
    </source>
</evidence>
<protein>
    <recommendedName>
        <fullName evidence="8">Propionate 3-nitronate monooxygenase</fullName>
    </recommendedName>
</protein>
<dbReference type="InterPro" id="IPR013785">
    <property type="entry name" value="Aldolase_TIM"/>
</dbReference>
<keyword evidence="11" id="KW-1185">Reference proteome</keyword>
<keyword evidence="4" id="KW-0285">Flavoprotein</keyword>
<evidence type="ECO:0000256" key="8">
    <source>
        <dbReference type="ARBA" id="ARBA00031155"/>
    </source>
</evidence>
<evidence type="ECO:0000256" key="5">
    <source>
        <dbReference type="ARBA" id="ARBA00022643"/>
    </source>
</evidence>
<evidence type="ECO:0000313" key="10">
    <source>
        <dbReference type="EMBL" id="AKK05412.1"/>
    </source>
</evidence>
<comment type="catalytic activity">
    <reaction evidence="9">
        <text>3 propionate 3-nitronate + 3 O2 + H2O = 3 3-oxopropanoate + 2 nitrate + nitrite + H2O2 + 3 H(+)</text>
        <dbReference type="Rhea" id="RHEA:57332"/>
        <dbReference type="ChEBI" id="CHEBI:15377"/>
        <dbReference type="ChEBI" id="CHEBI:15378"/>
        <dbReference type="ChEBI" id="CHEBI:15379"/>
        <dbReference type="ChEBI" id="CHEBI:16240"/>
        <dbReference type="ChEBI" id="CHEBI:16301"/>
        <dbReference type="ChEBI" id="CHEBI:17632"/>
        <dbReference type="ChEBI" id="CHEBI:33190"/>
        <dbReference type="ChEBI" id="CHEBI:136067"/>
    </reaction>
</comment>
<evidence type="ECO:0000256" key="9">
    <source>
        <dbReference type="ARBA" id="ARBA00049401"/>
    </source>
</evidence>
<dbReference type="Gene3D" id="3.20.20.70">
    <property type="entry name" value="Aldolase class I"/>
    <property type="match status" value="1"/>
</dbReference>
<name>A0A0G3H2Q9_9CORY</name>
<dbReference type="PANTHER" id="PTHR42747">
    <property type="entry name" value="NITRONATE MONOOXYGENASE-RELATED"/>
    <property type="match status" value="1"/>
</dbReference>
<accession>A0A0G3H2Q9</accession>
<dbReference type="CDD" id="cd04730">
    <property type="entry name" value="NPD_like"/>
    <property type="match status" value="1"/>
</dbReference>
<gene>
    <name evidence="10" type="ORF">CMUST_05370</name>
</gene>
<evidence type="ECO:0000256" key="4">
    <source>
        <dbReference type="ARBA" id="ARBA00022630"/>
    </source>
</evidence>
<dbReference type="GO" id="GO:0051213">
    <property type="term" value="F:dioxygenase activity"/>
    <property type="evidence" value="ECO:0007669"/>
    <property type="project" value="UniProtKB-KW"/>
</dbReference>
<keyword evidence="6 10" id="KW-0560">Oxidoreductase</keyword>
<dbReference type="GO" id="GO:0018580">
    <property type="term" value="F:nitronate monooxygenase activity"/>
    <property type="evidence" value="ECO:0007669"/>
    <property type="project" value="InterPro"/>
</dbReference>
<keyword evidence="7" id="KW-0503">Monooxygenase</keyword>
<evidence type="ECO:0000256" key="6">
    <source>
        <dbReference type="ARBA" id="ARBA00023002"/>
    </source>
</evidence>
<dbReference type="PATRIC" id="fig|571915.4.peg.1137"/>
<evidence type="ECO:0000256" key="2">
    <source>
        <dbReference type="ARBA" id="ARBA00009881"/>
    </source>
</evidence>